<proteinExistence type="predicted"/>
<protein>
    <submittedName>
        <fullName evidence="1">Uncharacterized protein</fullName>
    </submittedName>
</protein>
<dbReference type="EMBL" id="KZ679267">
    <property type="protein sequence ID" value="PTB37714.1"/>
    <property type="molecule type" value="Genomic_DNA"/>
</dbReference>
<evidence type="ECO:0000313" key="2">
    <source>
        <dbReference type="Proteomes" id="UP000240493"/>
    </source>
</evidence>
<dbReference type="AlphaFoldDB" id="A0A2T3YYX0"/>
<sequence>MIIECQGPIDVAPAEPFCGLLQDRGRFPPRQSLDRALESCTEHRNGKQNKVSFSFLASSTYSPLVLLRAAAYQLTVFAFPGQLVKMARCIKVGYEPLQMIRDSLIYRQSYRIRVVVFIPFPAHLSSKTSWFRL</sequence>
<dbReference type="Proteomes" id="UP000240493">
    <property type="component" value="Unassembled WGS sequence"/>
</dbReference>
<evidence type="ECO:0000313" key="1">
    <source>
        <dbReference type="EMBL" id="PTB37714.1"/>
    </source>
</evidence>
<organism evidence="1 2">
    <name type="scientific">Trichoderma asperellum (strain ATCC 204424 / CBS 433.97 / NBRC 101777)</name>
    <dbReference type="NCBI Taxonomy" id="1042311"/>
    <lineage>
        <taxon>Eukaryota</taxon>
        <taxon>Fungi</taxon>
        <taxon>Dikarya</taxon>
        <taxon>Ascomycota</taxon>
        <taxon>Pezizomycotina</taxon>
        <taxon>Sordariomycetes</taxon>
        <taxon>Hypocreomycetidae</taxon>
        <taxon>Hypocreales</taxon>
        <taxon>Hypocreaceae</taxon>
        <taxon>Trichoderma</taxon>
    </lineage>
</organism>
<reference evidence="1 2" key="1">
    <citation type="submission" date="2016-07" db="EMBL/GenBank/DDBJ databases">
        <title>Multiple horizontal gene transfer events from other fungi enriched the ability of initially mycotrophic Trichoderma (Ascomycota) to feed on dead plant biomass.</title>
        <authorList>
            <consortium name="DOE Joint Genome Institute"/>
            <person name="Aerts A."/>
            <person name="Atanasova L."/>
            <person name="Chenthamara K."/>
            <person name="Zhang J."/>
            <person name="Grujic M."/>
            <person name="Henrissat B."/>
            <person name="Kuo A."/>
            <person name="Salamov A."/>
            <person name="Lipzen A."/>
            <person name="Labutti K."/>
            <person name="Barry K."/>
            <person name="Miao Y."/>
            <person name="Rahimi M.J."/>
            <person name="Shen Q."/>
            <person name="Grigoriev I.V."/>
            <person name="Kubicek C.P."/>
            <person name="Druzhinina I.S."/>
        </authorList>
    </citation>
    <scope>NUCLEOTIDE SEQUENCE [LARGE SCALE GENOMIC DNA]</scope>
    <source>
        <strain evidence="1 2">CBS 433.97</strain>
    </source>
</reference>
<accession>A0A2T3YYX0</accession>
<keyword evidence="2" id="KW-1185">Reference proteome</keyword>
<gene>
    <name evidence="1" type="ORF">M441DRAFT_60875</name>
</gene>
<name>A0A2T3YYX0_TRIA4</name>